<comment type="subunit">
    <text evidence="7">Homodimer. Binds to stalled ribosomes, contacting rRNA.</text>
</comment>
<evidence type="ECO:0000256" key="5">
    <source>
        <dbReference type="ARBA" id="ARBA00022884"/>
    </source>
</evidence>
<feature type="binding site" evidence="7">
    <location>
        <begin position="344"/>
        <end position="351"/>
    </location>
    <ligand>
        <name>ATP</name>
        <dbReference type="ChEBI" id="CHEBI:30616"/>
    </ligand>
</feature>
<dbReference type="InterPro" id="IPR000432">
    <property type="entry name" value="DNA_mismatch_repair_MutS_C"/>
</dbReference>
<keyword evidence="4 7" id="KW-0067">ATP-binding</keyword>
<proteinExistence type="inferred from homology"/>
<dbReference type="Gene3D" id="3.30.1370.110">
    <property type="match status" value="1"/>
</dbReference>
<comment type="function">
    <text evidence="7">Endonuclease that is involved in the suppression of homologous recombination and thus may have a key role in the control of bacterial genetic diversity.</text>
</comment>
<dbReference type="GO" id="GO:0019843">
    <property type="term" value="F:rRNA binding"/>
    <property type="evidence" value="ECO:0007669"/>
    <property type="project" value="UniProtKB-UniRule"/>
</dbReference>
<dbReference type="SUPFAM" id="SSF48334">
    <property type="entry name" value="DNA repair protein MutS, domain III"/>
    <property type="match status" value="1"/>
</dbReference>
<dbReference type="PROSITE" id="PS00486">
    <property type="entry name" value="DNA_MISMATCH_REPAIR_2"/>
    <property type="match status" value="1"/>
</dbReference>
<dbReference type="EMBL" id="PDUD01000035">
    <property type="protein sequence ID" value="PHN02932.1"/>
    <property type="molecule type" value="Genomic_DNA"/>
</dbReference>
<dbReference type="GO" id="GO:0006298">
    <property type="term" value="P:mismatch repair"/>
    <property type="evidence" value="ECO:0007669"/>
    <property type="project" value="InterPro"/>
</dbReference>
<dbReference type="GO" id="GO:0030983">
    <property type="term" value="F:mismatched DNA binding"/>
    <property type="evidence" value="ECO:0007669"/>
    <property type="project" value="InterPro"/>
</dbReference>
<dbReference type="InterPro" id="IPR036063">
    <property type="entry name" value="Smr_dom_sf"/>
</dbReference>
<dbReference type="EC" id="3.1.-.-" evidence="7"/>
<dbReference type="InterPro" id="IPR007696">
    <property type="entry name" value="DNA_mismatch_repair_MutS_core"/>
</dbReference>
<gene>
    <name evidence="7" type="primary">mutS2</name>
    <name evidence="7" type="synonym">rqcU</name>
    <name evidence="10" type="ORF">CRP01_29440</name>
</gene>
<comment type="caution">
    <text evidence="10">The sequence shown here is derived from an EMBL/GenBank/DDBJ whole genome shotgun (WGS) entry which is preliminary data.</text>
</comment>
<dbReference type="Pfam" id="PF20297">
    <property type="entry name" value="MSSS"/>
    <property type="match status" value="1"/>
</dbReference>
<dbReference type="OrthoDB" id="9808166at2"/>
<dbReference type="HAMAP" id="MF_00092">
    <property type="entry name" value="MutS2"/>
    <property type="match status" value="1"/>
</dbReference>
<dbReference type="SMART" id="SM00463">
    <property type="entry name" value="SMR"/>
    <property type="match status" value="1"/>
</dbReference>
<evidence type="ECO:0000259" key="9">
    <source>
        <dbReference type="PROSITE" id="PS50828"/>
    </source>
</evidence>
<dbReference type="EC" id="3.6.4.-" evidence="7"/>
<keyword evidence="8" id="KW-0175">Coiled coil</keyword>
<evidence type="ECO:0000256" key="6">
    <source>
        <dbReference type="ARBA" id="ARBA00023125"/>
    </source>
</evidence>
<keyword evidence="7 10" id="KW-0255">Endonuclease</keyword>
<comment type="function">
    <text evidence="7">Acts as a ribosome collision sensor, splitting the ribosome into its 2 subunits. Detects stalled/collided 70S ribosomes which it binds and splits by an ATP-hydrolysis driven conformational change. Acts upstream of the ribosome quality control system (RQC), a ribosome-associated complex that mediates the extraction of incompletely synthesized nascent chains from stalled ribosomes and their subsequent degradation. Probably generates substrates for RQC.</text>
</comment>
<keyword evidence="3 7" id="KW-0378">Hydrolase</keyword>
<keyword evidence="2 7" id="KW-0547">Nucleotide-binding</keyword>
<keyword evidence="7" id="KW-0540">Nuclease</keyword>
<keyword evidence="5 7" id="KW-0694">RNA-binding</keyword>
<evidence type="ECO:0000256" key="2">
    <source>
        <dbReference type="ARBA" id="ARBA00022741"/>
    </source>
</evidence>
<dbReference type="InterPro" id="IPR002625">
    <property type="entry name" value="Smr_dom"/>
</dbReference>
<dbReference type="GO" id="GO:0004519">
    <property type="term" value="F:endonuclease activity"/>
    <property type="evidence" value="ECO:0007669"/>
    <property type="project" value="UniProtKB-UniRule"/>
</dbReference>
<dbReference type="InterPro" id="IPR036187">
    <property type="entry name" value="DNA_mismatch_repair_MutS_sf"/>
</dbReference>
<dbReference type="Gene3D" id="3.40.50.300">
    <property type="entry name" value="P-loop containing nucleotide triphosphate hydrolases"/>
    <property type="match status" value="1"/>
</dbReference>
<dbReference type="PANTHER" id="PTHR48466">
    <property type="entry name" value="OS10G0509000 PROTEIN-RELATED"/>
    <property type="match status" value="1"/>
</dbReference>
<dbReference type="GO" id="GO:0016887">
    <property type="term" value="F:ATP hydrolysis activity"/>
    <property type="evidence" value="ECO:0007669"/>
    <property type="project" value="InterPro"/>
</dbReference>
<dbReference type="Pfam" id="PF00488">
    <property type="entry name" value="MutS_V"/>
    <property type="match status" value="1"/>
</dbReference>
<dbReference type="AlphaFoldDB" id="A0A2D0N311"/>
<dbReference type="SMART" id="SM00533">
    <property type="entry name" value="MUTSd"/>
    <property type="match status" value="1"/>
</dbReference>
<evidence type="ECO:0000256" key="3">
    <source>
        <dbReference type="ARBA" id="ARBA00022801"/>
    </source>
</evidence>
<dbReference type="FunFam" id="3.40.50.300:FF:000830">
    <property type="entry name" value="Endonuclease MutS2"/>
    <property type="match status" value="1"/>
</dbReference>
<dbReference type="PIRSF" id="PIRSF005814">
    <property type="entry name" value="MutS_YshD"/>
    <property type="match status" value="1"/>
</dbReference>
<feature type="domain" description="Smr" evidence="9">
    <location>
        <begin position="721"/>
        <end position="795"/>
    </location>
</feature>
<dbReference type="InterPro" id="IPR027417">
    <property type="entry name" value="P-loop_NTPase"/>
</dbReference>
<reference evidence="10 11" key="1">
    <citation type="submission" date="2017-10" db="EMBL/GenBank/DDBJ databases">
        <title>The draft genome sequence of Lewinella nigricans NBRC 102662.</title>
        <authorList>
            <person name="Wang K."/>
        </authorList>
    </citation>
    <scope>NUCLEOTIDE SEQUENCE [LARGE SCALE GENOMIC DNA]</scope>
    <source>
        <strain evidence="10 11">NBRC 102662</strain>
    </source>
</reference>
<dbReference type="InterPro" id="IPR046893">
    <property type="entry name" value="MSSS"/>
</dbReference>
<dbReference type="PROSITE" id="PS50828">
    <property type="entry name" value="SMR"/>
    <property type="match status" value="1"/>
</dbReference>
<dbReference type="GO" id="GO:0005524">
    <property type="term" value="F:ATP binding"/>
    <property type="evidence" value="ECO:0007669"/>
    <property type="project" value="UniProtKB-UniRule"/>
</dbReference>
<comment type="similarity">
    <text evidence="7">Belongs to the DNA mismatch repair MutS family. MutS2 subfamily.</text>
</comment>
<dbReference type="NCBIfam" id="TIGR01069">
    <property type="entry name" value="mutS2"/>
    <property type="match status" value="1"/>
</dbReference>
<organism evidence="10 11">
    <name type="scientific">Flavilitoribacter nigricans (strain ATCC 23147 / DSM 23189 / NBRC 102662 / NCIMB 1420 / SS-2)</name>
    <name type="common">Lewinella nigricans</name>
    <dbReference type="NCBI Taxonomy" id="1122177"/>
    <lineage>
        <taxon>Bacteria</taxon>
        <taxon>Pseudomonadati</taxon>
        <taxon>Bacteroidota</taxon>
        <taxon>Saprospiria</taxon>
        <taxon>Saprospirales</taxon>
        <taxon>Lewinellaceae</taxon>
        <taxon>Flavilitoribacter</taxon>
    </lineage>
</organism>
<keyword evidence="6 7" id="KW-0238">DNA-binding</keyword>
<dbReference type="GO" id="GO:0045910">
    <property type="term" value="P:negative regulation of DNA recombination"/>
    <property type="evidence" value="ECO:0007669"/>
    <property type="project" value="InterPro"/>
</dbReference>
<accession>A0A2D0N311</accession>
<evidence type="ECO:0000256" key="1">
    <source>
        <dbReference type="ARBA" id="ARBA00022730"/>
    </source>
</evidence>
<keyword evidence="11" id="KW-1185">Reference proteome</keyword>
<dbReference type="PANTHER" id="PTHR48466:SF2">
    <property type="entry name" value="OS10G0509000 PROTEIN"/>
    <property type="match status" value="1"/>
</dbReference>
<sequence length="795" mass="91104">MELEPKDIYEKLEFNKVLNLLRSSCVGALGQEAVSTEIKPRDNISWINQRLAEVAAYKLTQDKNDPFPLRRYESISEEIRHLQVEGYVLSVEGLQNINNLLLIYRYIFRYFNKGRQEAYPELFALIQPLAYDDELTKSIESVIDEEGNIKPDASPELLRIRRMMTSKQKEMDRQFRVIINQYRSKGWLSDNVESFRNGRRVLSVPAEHKRKIRGIIHDESATGKTAFIEPEGIIDINNDLFDLEQEEKREIYRLLRELSAMLRPHTEVLTQLQDTLVELDLIQAKTRLAQQMKATRPQVVDRPHLGIIKGYHPLLLLKNKQIDKPTIPFDLTLFGSNRLLVLSGPNAGGKSITMKSVGLLQLMLQSGLLIPVESTSEMGIFKKFFADIGDQQSLEDDLSTYSSRLENARVFLEKADKDSLVLIDEFGSGTDPKIGGAIAEAILWELNYRQIYGVITTHYSNLKIFAFKTKGIVNGSMLFDGESLSPTYELKVGRPGSSYAFEIAQKSRLSNKVLNYARKKIGKNEKAVDELLVDLQREKQEVEEKLADLTSKQQQMEKLIKTYNEMHRDLEFRRKRLKLETKEQALQQTAQTNKEFERIIREIKEEKNLEKARKMAERIREERTELVEEVQELQEEVYYKPTEKDLAQKPIKEGDFVKMRTGSAVGTVESINKKSAVVVIGDMRMTIKVRDLQHAKEPLNVQQSKSIQSDVGMVSEFSSKLDIRGMRYEEALKVVEDFVDQALMTNASNLRIVHGKGNGVLRNAVRKKLREYNVPMDISHPAAELGGDGVTIVDM</sequence>
<protein>
    <recommendedName>
        <fullName evidence="7">Endonuclease MutS2</fullName>
        <ecNumber evidence="7">3.1.-.-</ecNumber>
    </recommendedName>
    <alternativeName>
        <fullName evidence="7">Ribosome-associated protein quality control-upstream factor</fullName>
        <shortName evidence="7">RQC-upstream factor</shortName>
        <shortName evidence="7">RqcU</shortName>
        <ecNumber evidence="7">3.6.4.-</ecNumber>
    </alternativeName>
</protein>
<dbReference type="GO" id="GO:0072344">
    <property type="term" value="P:rescue of stalled ribosome"/>
    <property type="evidence" value="ECO:0007669"/>
    <property type="project" value="UniProtKB-UniRule"/>
</dbReference>
<dbReference type="Proteomes" id="UP000223913">
    <property type="component" value="Unassembled WGS sequence"/>
</dbReference>
<dbReference type="Pfam" id="PF01713">
    <property type="entry name" value="Smr"/>
    <property type="match status" value="1"/>
</dbReference>
<evidence type="ECO:0000313" key="10">
    <source>
        <dbReference type="EMBL" id="PHN02932.1"/>
    </source>
</evidence>
<evidence type="ECO:0000313" key="11">
    <source>
        <dbReference type="Proteomes" id="UP000223913"/>
    </source>
</evidence>
<evidence type="ECO:0000256" key="4">
    <source>
        <dbReference type="ARBA" id="ARBA00022840"/>
    </source>
</evidence>
<feature type="coiled-coil region" evidence="8">
    <location>
        <begin position="525"/>
        <end position="636"/>
    </location>
</feature>
<dbReference type="GO" id="GO:0043023">
    <property type="term" value="F:ribosomal large subunit binding"/>
    <property type="evidence" value="ECO:0007669"/>
    <property type="project" value="UniProtKB-UniRule"/>
</dbReference>
<dbReference type="InterPro" id="IPR005747">
    <property type="entry name" value="MutS2"/>
</dbReference>
<dbReference type="GO" id="GO:0140664">
    <property type="term" value="F:ATP-dependent DNA damage sensor activity"/>
    <property type="evidence" value="ECO:0007669"/>
    <property type="project" value="InterPro"/>
</dbReference>
<dbReference type="SMART" id="SM00534">
    <property type="entry name" value="MUTSac"/>
    <property type="match status" value="1"/>
</dbReference>
<dbReference type="SUPFAM" id="SSF160443">
    <property type="entry name" value="SMR domain-like"/>
    <property type="match status" value="1"/>
</dbReference>
<keyword evidence="1 7" id="KW-0699">rRNA-binding</keyword>
<dbReference type="SUPFAM" id="SSF52540">
    <property type="entry name" value="P-loop containing nucleoside triphosphate hydrolases"/>
    <property type="match status" value="1"/>
</dbReference>
<evidence type="ECO:0000256" key="8">
    <source>
        <dbReference type="SAM" id="Coils"/>
    </source>
</evidence>
<evidence type="ECO:0000256" key="7">
    <source>
        <dbReference type="HAMAP-Rule" id="MF_00092"/>
    </source>
</evidence>
<dbReference type="InterPro" id="IPR045076">
    <property type="entry name" value="MutS"/>
</dbReference>
<name>A0A2D0N311_FLAN2</name>
<dbReference type="RefSeq" id="WP_099153647.1">
    <property type="nucleotide sequence ID" value="NZ_PDUD01000035.1"/>
</dbReference>